<keyword evidence="3" id="KW-1185">Reference proteome</keyword>
<comment type="similarity">
    <text evidence="1">Belongs to the methyltransferase superfamily. Type-7 methyltransferase family.</text>
</comment>
<evidence type="ECO:0000313" key="2">
    <source>
        <dbReference type="EMBL" id="KAK1355340.1"/>
    </source>
</evidence>
<reference evidence="2" key="2">
    <citation type="submission" date="2023-05" db="EMBL/GenBank/DDBJ databases">
        <authorList>
            <person name="Schelkunov M.I."/>
        </authorList>
    </citation>
    <scope>NUCLEOTIDE SEQUENCE</scope>
    <source>
        <strain evidence="2">Hsosn_3</strain>
        <tissue evidence="2">Leaf</tissue>
    </source>
</reference>
<dbReference type="PANTHER" id="PTHR31009">
    <property type="entry name" value="S-ADENOSYL-L-METHIONINE:CARBOXYL METHYLTRANSFERASE FAMILY PROTEIN"/>
    <property type="match status" value="1"/>
</dbReference>
<evidence type="ECO:0000313" key="3">
    <source>
        <dbReference type="Proteomes" id="UP001237642"/>
    </source>
</evidence>
<dbReference type="Pfam" id="PF03492">
    <property type="entry name" value="Methyltransf_7"/>
    <property type="match status" value="1"/>
</dbReference>
<dbReference type="Proteomes" id="UP001237642">
    <property type="component" value="Unassembled WGS sequence"/>
</dbReference>
<accession>A0AAD8GU40</accession>
<name>A0AAD8GU40_9APIA</name>
<protein>
    <submittedName>
        <fullName evidence="2">JA-methyltransferase</fullName>
    </submittedName>
</protein>
<dbReference type="InterPro" id="IPR029063">
    <property type="entry name" value="SAM-dependent_MTases_sf"/>
</dbReference>
<dbReference type="AlphaFoldDB" id="A0AAD8GU40"/>
<reference evidence="2" key="1">
    <citation type="submission" date="2023-02" db="EMBL/GenBank/DDBJ databases">
        <title>Genome of toxic invasive species Heracleum sosnowskyi carries increased number of genes despite the absence of recent whole-genome duplications.</title>
        <authorList>
            <person name="Schelkunov M."/>
            <person name="Shtratnikova V."/>
            <person name="Makarenko M."/>
            <person name="Klepikova A."/>
            <person name="Omelchenko D."/>
            <person name="Novikova G."/>
            <person name="Obukhova E."/>
            <person name="Bogdanov V."/>
            <person name="Penin A."/>
            <person name="Logacheva M."/>
        </authorList>
    </citation>
    <scope>NUCLEOTIDE SEQUENCE</scope>
    <source>
        <strain evidence="2">Hsosn_3</strain>
        <tissue evidence="2">Leaf</tissue>
    </source>
</reference>
<proteinExistence type="inferred from homology"/>
<gene>
    <name evidence="2" type="ORF">POM88_048596</name>
</gene>
<evidence type="ECO:0000256" key="1">
    <source>
        <dbReference type="ARBA" id="ARBA00007967"/>
    </source>
</evidence>
<organism evidence="2 3">
    <name type="scientific">Heracleum sosnowskyi</name>
    <dbReference type="NCBI Taxonomy" id="360622"/>
    <lineage>
        <taxon>Eukaryota</taxon>
        <taxon>Viridiplantae</taxon>
        <taxon>Streptophyta</taxon>
        <taxon>Embryophyta</taxon>
        <taxon>Tracheophyta</taxon>
        <taxon>Spermatophyta</taxon>
        <taxon>Magnoliopsida</taxon>
        <taxon>eudicotyledons</taxon>
        <taxon>Gunneridae</taxon>
        <taxon>Pentapetalae</taxon>
        <taxon>asterids</taxon>
        <taxon>campanulids</taxon>
        <taxon>Apiales</taxon>
        <taxon>Apiaceae</taxon>
        <taxon>Apioideae</taxon>
        <taxon>apioid superclade</taxon>
        <taxon>Tordylieae</taxon>
        <taxon>Tordyliinae</taxon>
        <taxon>Heracleum</taxon>
    </lineage>
</organism>
<dbReference type="GO" id="GO:0008168">
    <property type="term" value="F:methyltransferase activity"/>
    <property type="evidence" value="ECO:0007669"/>
    <property type="project" value="InterPro"/>
</dbReference>
<comment type="caution">
    <text evidence="2">The sequence shown here is derived from an EMBL/GenBank/DDBJ whole genome shotgun (WGS) entry which is preliminary data.</text>
</comment>
<dbReference type="Gene3D" id="3.40.50.150">
    <property type="entry name" value="Vaccinia Virus protein VP39"/>
    <property type="match status" value="1"/>
</dbReference>
<sequence length="172" mass="19452">MNAGNSEFSYANCSILQKNVMLKSKKVLEDTIENYGTHGSGWFFLHETFPAKSLHFVHSSSGVHWLSQVPEDLLDYNKENIHMANSSPSSVYEAYFTQFKKDFTTFLRIRSEEILPIGRMVLTLLGRSNADPTIKDCCYIYGLLGKSLVDMSAQGLLHEEDITSFNLPLYAP</sequence>
<dbReference type="SUPFAM" id="SSF53335">
    <property type="entry name" value="S-adenosyl-L-methionine-dependent methyltransferases"/>
    <property type="match status" value="1"/>
</dbReference>
<dbReference type="InterPro" id="IPR005299">
    <property type="entry name" value="MeTrfase_7"/>
</dbReference>
<dbReference type="EMBL" id="JAUIZM010000011">
    <property type="protein sequence ID" value="KAK1355340.1"/>
    <property type="molecule type" value="Genomic_DNA"/>
</dbReference>